<feature type="domain" description="Rhodopsin" evidence="7">
    <location>
        <begin position="30"/>
        <end position="128"/>
    </location>
</feature>
<evidence type="ECO:0000256" key="1">
    <source>
        <dbReference type="ARBA" id="ARBA00004141"/>
    </source>
</evidence>
<gene>
    <name evidence="8" type="ORF">CC78DRAFT_534187</name>
</gene>
<comment type="caution">
    <text evidence="8">The sequence shown here is derived from an EMBL/GenBank/DDBJ whole genome shotgun (WGS) entry which is preliminary data.</text>
</comment>
<dbReference type="AlphaFoldDB" id="A0A9P4MZ12"/>
<dbReference type="PANTHER" id="PTHR33048:SF163">
    <property type="entry name" value="INTEGRAL MEMBRANE PROTEIN (AFU_ORTHOLOGUE AFUA_8G05510)"/>
    <property type="match status" value="1"/>
</dbReference>
<dbReference type="EMBL" id="ML986629">
    <property type="protein sequence ID" value="KAF2263175.1"/>
    <property type="molecule type" value="Genomic_DNA"/>
</dbReference>
<evidence type="ECO:0000256" key="3">
    <source>
        <dbReference type="ARBA" id="ARBA00022989"/>
    </source>
</evidence>
<sequence length="189" mass="21251">MIGIWGAEVKQHMHQEHELITPIEKISGRLVGSINAFSDFCLLSLPLCCLYKLEIKKKDKVALYVTFLLGLIATAASITRASLFDKNPRTIPWMNRELCGFDYWYHIDMITMSLETSTGLLAANLGSLYYVFIISGIPRAWYEAVMGKVQTRRGRALLQASDSSTQPSTRVYTDASFESIQVVDLKMSS</sequence>
<evidence type="ECO:0000256" key="6">
    <source>
        <dbReference type="SAM" id="Phobius"/>
    </source>
</evidence>
<proteinExistence type="inferred from homology"/>
<protein>
    <recommendedName>
        <fullName evidence="7">Rhodopsin domain-containing protein</fullName>
    </recommendedName>
</protein>
<keyword evidence="3 6" id="KW-1133">Transmembrane helix</keyword>
<evidence type="ECO:0000256" key="4">
    <source>
        <dbReference type="ARBA" id="ARBA00023136"/>
    </source>
</evidence>
<evidence type="ECO:0000313" key="9">
    <source>
        <dbReference type="Proteomes" id="UP000800093"/>
    </source>
</evidence>
<organism evidence="8 9">
    <name type="scientific">Lojkania enalia</name>
    <dbReference type="NCBI Taxonomy" id="147567"/>
    <lineage>
        <taxon>Eukaryota</taxon>
        <taxon>Fungi</taxon>
        <taxon>Dikarya</taxon>
        <taxon>Ascomycota</taxon>
        <taxon>Pezizomycotina</taxon>
        <taxon>Dothideomycetes</taxon>
        <taxon>Pleosporomycetidae</taxon>
        <taxon>Pleosporales</taxon>
        <taxon>Pleosporales incertae sedis</taxon>
        <taxon>Lojkania</taxon>
    </lineage>
</organism>
<feature type="transmembrane region" description="Helical" evidence="6">
    <location>
        <begin position="61"/>
        <end position="83"/>
    </location>
</feature>
<comment type="subcellular location">
    <subcellularLocation>
        <location evidence="1">Membrane</location>
        <topology evidence="1">Multi-pass membrane protein</topology>
    </subcellularLocation>
</comment>
<keyword evidence="9" id="KW-1185">Reference proteome</keyword>
<dbReference type="Pfam" id="PF20684">
    <property type="entry name" value="Fung_rhodopsin"/>
    <property type="match status" value="1"/>
</dbReference>
<evidence type="ECO:0000259" key="7">
    <source>
        <dbReference type="Pfam" id="PF20684"/>
    </source>
</evidence>
<keyword evidence="4 6" id="KW-0472">Membrane</keyword>
<comment type="similarity">
    <text evidence="5">Belongs to the SAT4 family.</text>
</comment>
<accession>A0A9P4MZ12</accession>
<dbReference type="InterPro" id="IPR049326">
    <property type="entry name" value="Rhodopsin_dom_fungi"/>
</dbReference>
<feature type="transmembrane region" description="Helical" evidence="6">
    <location>
        <begin position="121"/>
        <end position="142"/>
    </location>
</feature>
<name>A0A9P4MZ12_9PLEO</name>
<dbReference type="GO" id="GO:0016020">
    <property type="term" value="C:membrane"/>
    <property type="evidence" value="ECO:0007669"/>
    <property type="project" value="UniProtKB-SubCell"/>
</dbReference>
<dbReference type="InterPro" id="IPR052337">
    <property type="entry name" value="SAT4-like"/>
</dbReference>
<keyword evidence="2 6" id="KW-0812">Transmembrane</keyword>
<evidence type="ECO:0000256" key="5">
    <source>
        <dbReference type="ARBA" id="ARBA00038359"/>
    </source>
</evidence>
<dbReference type="Proteomes" id="UP000800093">
    <property type="component" value="Unassembled WGS sequence"/>
</dbReference>
<evidence type="ECO:0000256" key="2">
    <source>
        <dbReference type="ARBA" id="ARBA00022692"/>
    </source>
</evidence>
<dbReference type="PANTHER" id="PTHR33048">
    <property type="entry name" value="PTH11-LIKE INTEGRAL MEMBRANE PROTEIN (AFU_ORTHOLOGUE AFUA_5G11245)"/>
    <property type="match status" value="1"/>
</dbReference>
<evidence type="ECO:0000313" key="8">
    <source>
        <dbReference type="EMBL" id="KAF2263175.1"/>
    </source>
</evidence>
<reference evidence="9" key="1">
    <citation type="journal article" date="2020" name="Stud. Mycol.">
        <title>101 Dothideomycetes genomes: A test case for predicting lifestyles and emergence of pathogens.</title>
        <authorList>
            <person name="Haridas S."/>
            <person name="Albert R."/>
            <person name="Binder M."/>
            <person name="Bloem J."/>
            <person name="LaButti K."/>
            <person name="Salamov A."/>
            <person name="Andreopoulos B."/>
            <person name="Baker S."/>
            <person name="Barry K."/>
            <person name="Bills G."/>
            <person name="Bluhm B."/>
            <person name="Cannon C."/>
            <person name="Castanera R."/>
            <person name="Culley D."/>
            <person name="Daum C."/>
            <person name="Ezra D."/>
            <person name="Gonzalez J."/>
            <person name="Henrissat B."/>
            <person name="Kuo A."/>
            <person name="Liang C."/>
            <person name="Lipzen A."/>
            <person name="Lutzoni F."/>
            <person name="Magnuson J."/>
            <person name="Mondo S."/>
            <person name="Nolan M."/>
            <person name="Ohm R."/>
            <person name="Pangilinan J."/>
            <person name="Park H.-J."/>
            <person name="Ramirez L."/>
            <person name="Alfaro M."/>
            <person name="Sun H."/>
            <person name="Tritt A."/>
            <person name="Yoshinaga Y."/>
            <person name="Zwiers L.-H."/>
            <person name="Turgeon B."/>
            <person name="Goodwin S."/>
            <person name="Spatafora J."/>
            <person name="Crous P."/>
            <person name="Grigoriev I."/>
        </authorList>
    </citation>
    <scope>NUCLEOTIDE SEQUENCE [LARGE SCALE GENOMIC DNA]</scope>
    <source>
        <strain evidence="9">CBS 304.66</strain>
    </source>
</reference>